<dbReference type="GO" id="GO:0005741">
    <property type="term" value="C:mitochondrial outer membrane"/>
    <property type="evidence" value="ECO:0007669"/>
    <property type="project" value="TreeGrafter"/>
</dbReference>
<name>A0A9P4S154_9PEZI</name>
<dbReference type="InterPro" id="IPR051593">
    <property type="entry name" value="Ergosterol_Biosynth_ERG27"/>
</dbReference>
<dbReference type="Proteomes" id="UP000799429">
    <property type="component" value="Unassembled WGS sequence"/>
</dbReference>
<dbReference type="Gene3D" id="3.40.50.720">
    <property type="entry name" value="NAD(P)-binding Rossmann-like Domain"/>
    <property type="match status" value="1"/>
</dbReference>
<organism evidence="1 2">
    <name type="scientific">Patellaria atrata CBS 101060</name>
    <dbReference type="NCBI Taxonomy" id="1346257"/>
    <lineage>
        <taxon>Eukaryota</taxon>
        <taxon>Fungi</taxon>
        <taxon>Dikarya</taxon>
        <taxon>Ascomycota</taxon>
        <taxon>Pezizomycotina</taxon>
        <taxon>Dothideomycetes</taxon>
        <taxon>Dothideomycetes incertae sedis</taxon>
        <taxon>Patellariales</taxon>
        <taxon>Patellariaceae</taxon>
        <taxon>Patellaria</taxon>
    </lineage>
</organism>
<sequence>MTGTVLITGANSSLAIPTTRHLLFHYPELTLFLTVRRSSPDDPNTKKLLNVIEEFPTARTQLKTLDLASLRDVSTFADALSNDIAKGKYPPLVATICNAFCWSLAGGPKFSEDGYERSMAIAHLAHLNLTLRLLKSFSKEGGRILLLGSEVHWPGRSAPMERFPPAIPDNLDELIHPPKEREQDEVGKGFYRYSVAKLAVIMCMYELGRRLKETPRFHNISALAIDPGTILDSRAFQQPDVPRSWKLLLSTVLNHLQPVLRFVKPTLRRARDAGPDVAEAAVGAAFKNKSGYFVLRKESESSPETRDKERQGKLFEISLLWCGLTWKNVVDG</sequence>
<evidence type="ECO:0000313" key="2">
    <source>
        <dbReference type="Proteomes" id="UP000799429"/>
    </source>
</evidence>
<dbReference type="OrthoDB" id="191139at2759"/>
<dbReference type="PANTHER" id="PTHR43647:SF4">
    <property type="entry name" value="KETOREDUCTASE (KR) DOMAIN-CONTAINING PROTEIN"/>
    <property type="match status" value="1"/>
</dbReference>
<dbReference type="InterPro" id="IPR036291">
    <property type="entry name" value="NAD(P)-bd_dom_sf"/>
</dbReference>
<accession>A0A9P4S154</accession>
<gene>
    <name evidence="1" type="ORF">M501DRAFT_944643</name>
</gene>
<dbReference type="GO" id="GO:0000253">
    <property type="term" value="F:3-beta-hydroxysteroid 3-dehydrogenase (NADP+) activity"/>
    <property type="evidence" value="ECO:0007669"/>
    <property type="project" value="TreeGrafter"/>
</dbReference>
<evidence type="ECO:0000313" key="1">
    <source>
        <dbReference type="EMBL" id="KAF2834219.1"/>
    </source>
</evidence>
<comment type="caution">
    <text evidence="1">The sequence shown here is derived from an EMBL/GenBank/DDBJ whole genome shotgun (WGS) entry which is preliminary data.</text>
</comment>
<protein>
    <submittedName>
        <fullName evidence="1">NAD(P)-binding protein</fullName>
    </submittedName>
</protein>
<dbReference type="SUPFAM" id="SSF51735">
    <property type="entry name" value="NAD(P)-binding Rossmann-fold domains"/>
    <property type="match status" value="1"/>
</dbReference>
<proteinExistence type="predicted"/>
<dbReference type="EMBL" id="MU006124">
    <property type="protein sequence ID" value="KAF2834219.1"/>
    <property type="molecule type" value="Genomic_DNA"/>
</dbReference>
<dbReference type="GO" id="GO:0005789">
    <property type="term" value="C:endoplasmic reticulum membrane"/>
    <property type="evidence" value="ECO:0007669"/>
    <property type="project" value="TreeGrafter"/>
</dbReference>
<dbReference type="PANTHER" id="PTHR43647">
    <property type="entry name" value="DEHYDROGENASE"/>
    <property type="match status" value="1"/>
</dbReference>
<dbReference type="AlphaFoldDB" id="A0A9P4S154"/>
<keyword evidence="2" id="KW-1185">Reference proteome</keyword>
<reference evidence="1" key="1">
    <citation type="journal article" date="2020" name="Stud. Mycol.">
        <title>101 Dothideomycetes genomes: a test case for predicting lifestyles and emergence of pathogens.</title>
        <authorList>
            <person name="Haridas S."/>
            <person name="Albert R."/>
            <person name="Binder M."/>
            <person name="Bloem J."/>
            <person name="Labutti K."/>
            <person name="Salamov A."/>
            <person name="Andreopoulos B."/>
            <person name="Baker S."/>
            <person name="Barry K."/>
            <person name="Bills G."/>
            <person name="Bluhm B."/>
            <person name="Cannon C."/>
            <person name="Castanera R."/>
            <person name="Culley D."/>
            <person name="Daum C."/>
            <person name="Ezra D."/>
            <person name="Gonzalez J."/>
            <person name="Henrissat B."/>
            <person name="Kuo A."/>
            <person name="Liang C."/>
            <person name="Lipzen A."/>
            <person name="Lutzoni F."/>
            <person name="Magnuson J."/>
            <person name="Mondo S."/>
            <person name="Nolan M."/>
            <person name="Ohm R."/>
            <person name="Pangilinan J."/>
            <person name="Park H.-J."/>
            <person name="Ramirez L."/>
            <person name="Alfaro M."/>
            <person name="Sun H."/>
            <person name="Tritt A."/>
            <person name="Yoshinaga Y."/>
            <person name="Zwiers L.-H."/>
            <person name="Turgeon B."/>
            <person name="Goodwin S."/>
            <person name="Spatafora J."/>
            <person name="Crous P."/>
            <person name="Grigoriev I."/>
        </authorList>
    </citation>
    <scope>NUCLEOTIDE SEQUENCE</scope>
    <source>
        <strain evidence="1">CBS 101060</strain>
    </source>
</reference>
<dbReference type="GO" id="GO:0005811">
    <property type="term" value="C:lipid droplet"/>
    <property type="evidence" value="ECO:0007669"/>
    <property type="project" value="TreeGrafter"/>
</dbReference>